<evidence type="ECO:0000256" key="1">
    <source>
        <dbReference type="SAM" id="MobiDB-lite"/>
    </source>
</evidence>
<proteinExistence type="predicted"/>
<organism evidence="2 3">
    <name type="scientific">Cuscuta australis</name>
    <dbReference type="NCBI Taxonomy" id="267555"/>
    <lineage>
        <taxon>Eukaryota</taxon>
        <taxon>Viridiplantae</taxon>
        <taxon>Streptophyta</taxon>
        <taxon>Embryophyta</taxon>
        <taxon>Tracheophyta</taxon>
        <taxon>Spermatophyta</taxon>
        <taxon>Magnoliopsida</taxon>
        <taxon>eudicotyledons</taxon>
        <taxon>Gunneridae</taxon>
        <taxon>Pentapetalae</taxon>
        <taxon>asterids</taxon>
        <taxon>lamiids</taxon>
        <taxon>Solanales</taxon>
        <taxon>Convolvulaceae</taxon>
        <taxon>Cuscuteae</taxon>
        <taxon>Cuscuta</taxon>
        <taxon>Cuscuta subgen. Grammica</taxon>
        <taxon>Cuscuta sect. Cleistogrammica</taxon>
    </lineage>
</organism>
<evidence type="ECO:0000313" key="3">
    <source>
        <dbReference type="Proteomes" id="UP000249390"/>
    </source>
</evidence>
<keyword evidence="3" id="KW-1185">Reference proteome</keyword>
<evidence type="ECO:0000313" key="2">
    <source>
        <dbReference type="EMBL" id="RAL45977.1"/>
    </source>
</evidence>
<name>A0A328DK05_9ASTE</name>
<comment type="caution">
    <text evidence="2">The sequence shown here is derived from an EMBL/GenBank/DDBJ whole genome shotgun (WGS) entry which is preliminary data.</text>
</comment>
<accession>A0A328DK05</accession>
<dbReference type="AlphaFoldDB" id="A0A328DK05"/>
<reference evidence="2 3" key="1">
    <citation type="submission" date="2018-06" db="EMBL/GenBank/DDBJ databases">
        <title>The Genome of Cuscuta australis (Dodder) Provides Insight into the Evolution of Plant Parasitism.</title>
        <authorList>
            <person name="Liu H."/>
        </authorList>
    </citation>
    <scope>NUCLEOTIDE SEQUENCE [LARGE SCALE GENOMIC DNA]</scope>
    <source>
        <strain evidence="3">cv. Yunnan</strain>
        <tissue evidence="2">Vines</tissue>
    </source>
</reference>
<gene>
    <name evidence="2" type="ORF">DM860_006131</name>
</gene>
<dbReference type="Proteomes" id="UP000249390">
    <property type="component" value="Unassembled WGS sequence"/>
</dbReference>
<dbReference type="EMBL" id="NQVE01000125">
    <property type="protein sequence ID" value="RAL45977.1"/>
    <property type="molecule type" value="Genomic_DNA"/>
</dbReference>
<feature type="region of interest" description="Disordered" evidence="1">
    <location>
        <begin position="142"/>
        <end position="178"/>
    </location>
</feature>
<protein>
    <submittedName>
        <fullName evidence="2">Uncharacterized protein</fullName>
    </submittedName>
</protein>
<feature type="compositionally biased region" description="Basic and acidic residues" evidence="1">
    <location>
        <begin position="155"/>
        <end position="164"/>
    </location>
</feature>
<sequence>MINNTRFAQISRTVCMKMVLPGKKPPHLPPDHSINFDVDHHHPRALIHNELLPEVRCQGHKLSTEERRPNSDVFVSLVRLWEGSGGGDPLAFVGSEDAELVVERPYACVGIGGYNRYLDVGSDVEVRSDDARNNCGDVEVIGGGVLEDEGGFGGAKDEPSKKEGEEDEKDENKDTDDA</sequence>
<feature type="compositionally biased region" description="Acidic residues" evidence="1">
    <location>
        <begin position="165"/>
        <end position="178"/>
    </location>
</feature>